<evidence type="ECO:0000256" key="18">
    <source>
        <dbReference type="PIRSR" id="PIRSR601211-3"/>
    </source>
</evidence>
<dbReference type="Pfam" id="PF00068">
    <property type="entry name" value="Phospholip_A2_1"/>
    <property type="match status" value="1"/>
</dbReference>
<feature type="chain" id="PRO_5043725461" description="phospholipase A2" evidence="20">
    <location>
        <begin position="22"/>
        <end position="217"/>
    </location>
</feature>
<evidence type="ECO:0000256" key="17">
    <source>
        <dbReference type="PIRSR" id="PIRSR601211-2"/>
    </source>
</evidence>
<feature type="disulfide bond" evidence="18">
    <location>
        <begin position="135"/>
        <end position="198"/>
    </location>
</feature>
<dbReference type="GO" id="GO:0005576">
    <property type="term" value="C:extracellular region"/>
    <property type="evidence" value="ECO:0007669"/>
    <property type="project" value="UniProtKB-SubCell"/>
</dbReference>
<evidence type="ECO:0000256" key="16">
    <source>
        <dbReference type="PIRSR" id="PIRSR601211-1"/>
    </source>
</evidence>
<keyword evidence="3" id="KW-0964">Secreted</keyword>
<evidence type="ECO:0000256" key="9">
    <source>
        <dbReference type="ARBA" id="ARBA00047535"/>
    </source>
</evidence>
<feature type="disulfide bond" evidence="18">
    <location>
        <begin position="142"/>
        <end position="191"/>
    </location>
</feature>
<dbReference type="FunFam" id="1.20.90.10:FF:000011">
    <property type="entry name" value="Phospholipase A(2)"/>
    <property type="match status" value="1"/>
</dbReference>
<dbReference type="GO" id="GO:0050482">
    <property type="term" value="P:arachidonate secretion"/>
    <property type="evidence" value="ECO:0007669"/>
    <property type="project" value="InterPro"/>
</dbReference>
<sequence>VSICECVCVCVCVHVCVYVRARVCVPVCVCLSLSSVPVLQVPSQGHRGGINGVRSVLQQCLRSPLSTMAALRSVLLLTAGLSAVLSSPAPRALWQFREMLVCTMPDSWPLLDYTDYGCYCGKGGSGSPVDDLDRCCYVHDMCYNKAMQMDECWPIFDNPYTELYSYKCDKSTKTVTCNDRNDGCEKFICECDRQAAICFAGAGYNEENEHLPGRYCK</sequence>
<evidence type="ECO:0000256" key="4">
    <source>
        <dbReference type="ARBA" id="ARBA00022723"/>
    </source>
</evidence>
<evidence type="ECO:0000256" key="12">
    <source>
        <dbReference type="ARBA" id="ARBA00048227"/>
    </source>
</evidence>
<keyword evidence="20" id="KW-0732">Signal</keyword>
<dbReference type="Gene3D" id="1.20.90.10">
    <property type="entry name" value="Phospholipase A2 domain"/>
    <property type="match status" value="1"/>
</dbReference>
<evidence type="ECO:0000256" key="15">
    <source>
        <dbReference type="ARBA" id="ARBA00049039"/>
    </source>
</evidence>
<dbReference type="AlphaFoldDB" id="A0A9D3LTK3"/>
<dbReference type="PANTHER" id="PTHR11716:SF94">
    <property type="entry name" value="PHOSPHOLIPASE A2"/>
    <property type="match status" value="1"/>
</dbReference>
<protein>
    <recommendedName>
        <fullName evidence="2">phospholipase A2</fullName>
        <ecNumber evidence="2">3.1.1.4</ecNumber>
    </recommendedName>
</protein>
<dbReference type="PROSITE" id="PS00119">
    <property type="entry name" value="PA2_ASP"/>
    <property type="match status" value="1"/>
</dbReference>
<comment type="catalytic activity">
    <reaction evidence="10">
        <text>1-hexadecanoyl-2-(9Z-octadecenoyl)-sn-glycero-3-phospho-(1'-sn-glycerol) + H2O = 1-hexadecanoyl-sn-glycero-3-phospho-(1'-sn-glycerol) + (9Z)-octadecenoate + H(+)</text>
        <dbReference type="Rhea" id="RHEA:40919"/>
        <dbReference type="ChEBI" id="CHEBI:15377"/>
        <dbReference type="ChEBI" id="CHEBI:15378"/>
        <dbReference type="ChEBI" id="CHEBI:30823"/>
        <dbReference type="ChEBI" id="CHEBI:72841"/>
        <dbReference type="ChEBI" id="CHEBI:75158"/>
    </reaction>
    <physiologicalReaction direction="left-to-right" evidence="10">
        <dbReference type="Rhea" id="RHEA:40920"/>
    </physiologicalReaction>
</comment>
<feature type="signal peptide" evidence="20">
    <location>
        <begin position="1"/>
        <end position="21"/>
    </location>
</feature>
<feature type="binding site" evidence="17">
    <location>
        <position position="121"/>
    </location>
    <ligand>
        <name>Ca(2+)</name>
        <dbReference type="ChEBI" id="CHEBI:29108"/>
    </ligand>
</feature>
<dbReference type="EMBL" id="JAFIRN010000015">
    <property type="protein sequence ID" value="KAG5834910.1"/>
    <property type="molecule type" value="Genomic_DNA"/>
</dbReference>
<evidence type="ECO:0000313" key="22">
    <source>
        <dbReference type="EMBL" id="KAG5834910.1"/>
    </source>
</evidence>
<dbReference type="Proteomes" id="UP001044222">
    <property type="component" value="Chromosome 15"/>
</dbReference>
<dbReference type="GO" id="GO:0016042">
    <property type="term" value="P:lipid catabolic process"/>
    <property type="evidence" value="ECO:0007669"/>
    <property type="project" value="InterPro"/>
</dbReference>
<evidence type="ECO:0000256" key="10">
    <source>
        <dbReference type="ARBA" id="ARBA00048015"/>
    </source>
</evidence>
<evidence type="ECO:0000256" key="6">
    <source>
        <dbReference type="ARBA" id="ARBA00022837"/>
    </source>
</evidence>
<evidence type="ECO:0000256" key="20">
    <source>
        <dbReference type="SAM" id="SignalP"/>
    </source>
</evidence>
<dbReference type="InterPro" id="IPR036444">
    <property type="entry name" value="PLipase_A2_dom_sf"/>
</dbReference>
<comment type="catalytic activity">
    <reaction evidence="15">
        <text>1-hexadecanoyl-2-(9Z,12Z-octadecadienoyl)-sn-glycero-3-phosphoethanolamine + H2O = 1-hexadecanoyl-sn-glycero-3-phosphoethanolamine + (9Z,12Z)-octadecadienoate + H(+)</text>
        <dbReference type="Rhea" id="RHEA:40815"/>
        <dbReference type="ChEBI" id="CHEBI:15377"/>
        <dbReference type="ChEBI" id="CHEBI:15378"/>
        <dbReference type="ChEBI" id="CHEBI:30245"/>
        <dbReference type="ChEBI" id="CHEBI:73004"/>
        <dbReference type="ChEBI" id="CHEBI:73008"/>
    </reaction>
    <physiologicalReaction direction="left-to-right" evidence="15">
        <dbReference type="Rhea" id="RHEA:40816"/>
    </physiologicalReaction>
</comment>
<comment type="cofactor">
    <cofactor evidence="17">
        <name>Ca(2+)</name>
        <dbReference type="ChEBI" id="CHEBI:29108"/>
    </cofactor>
    <text evidence="17">Binds 1 Ca(2+) ion per subunit.</text>
</comment>
<evidence type="ECO:0000256" key="14">
    <source>
        <dbReference type="ARBA" id="ARBA00048699"/>
    </source>
</evidence>
<dbReference type="PROSITE" id="PS00118">
    <property type="entry name" value="PA2_HIS"/>
    <property type="match status" value="1"/>
</dbReference>
<name>A0A9D3LTK3_ANGAN</name>
<feature type="binding site" evidence="17">
    <location>
        <position position="123"/>
    </location>
    <ligand>
        <name>Ca(2+)</name>
        <dbReference type="ChEBI" id="CHEBI:29108"/>
    </ligand>
</feature>
<evidence type="ECO:0000256" key="3">
    <source>
        <dbReference type="ARBA" id="ARBA00022525"/>
    </source>
</evidence>
<feature type="active site" evidence="16">
    <location>
        <position position="192"/>
    </location>
</feature>
<dbReference type="InterPro" id="IPR033113">
    <property type="entry name" value="PLA2_histidine"/>
</dbReference>
<feature type="disulfide bond" evidence="18">
    <location>
        <begin position="120"/>
        <end position="136"/>
    </location>
</feature>
<comment type="catalytic activity">
    <reaction evidence="14">
        <text>1-hexadecanoyl-2-(9Z-octadecenoyl)-sn-glycero-3-phosphocholine + H2O = 1-hexadecanoyl-sn-glycero-3-phosphocholine + (9Z)-octadecenoate + H(+)</text>
        <dbReference type="Rhea" id="RHEA:38779"/>
        <dbReference type="ChEBI" id="CHEBI:15377"/>
        <dbReference type="ChEBI" id="CHEBI:15378"/>
        <dbReference type="ChEBI" id="CHEBI:30823"/>
        <dbReference type="ChEBI" id="CHEBI:72998"/>
        <dbReference type="ChEBI" id="CHEBI:73001"/>
    </reaction>
    <physiologicalReaction direction="left-to-right" evidence="14">
        <dbReference type="Rhea" id="RHEA:38780"/>
    </physiologicalReaction>
</comment>
<dbReference type="SMART" id="SM00085">
    <property type="entry name" value="PA2c"/>
    <property type="match status" value="1"/>
</dbReference>
<keyword evidence="23" id="KW-1185">Reference proteome</keyword>
<keyword evidence="7" id="KW-0443">Lipid metabolism</keyword>
<comment type="subcellular location">
    <subcellularLocation>
        <location evidence="1">Secreted</location>
    </subcellularLocation>
</comment>
<dbReference type="GO" id="GO:0047498">
    <property type="term" value="F:calcium-dependent phospholipase A2 activity"/>
    <property type="evidence" value="ECO:0007669"/>
    <property type="project" value="TreeGrafter"/>
</dbReference>
<dbReference type="GO" id="GO:0006644">
    <property type="term" value="P:phospholipid metabolic process"/>
    <property type="evidence" value="ECO:0007669"/>
    <property type="project" value="InterPro"/>
</dbReference>
<feature type="disulfide bond" evidence="18">
    <location>
        <begin position="152"/>
        <end position="184"/>
    </location>
</feature>
<organism evidence="22 23">
    <name type="scientific">Anguilla anguilla</name>
    <name type="common">European freshwater eel</name>
    <name type="synonym">Muraena anguilla</name>
    <dbReference type="NCBI Taxonomy" id="7936"/>
    <lineage>
        <taxon>Eukaryota</taxon>
        <taxon>Metazoa</taxon>
        <taxon>Chordata</taxon>
        <taxon>Craniata</taxon>
        <taxon>Vertebrata</taxon>
        <taxon>Euteleostomi</taxon>
        <taxon>Actinopterygii</taxon>
        <taxon>Neopterygii</taxon>
        <taxon>Teleostei</taxon>
        <taxon>Anguilliformes</taxon>
        <taxon>Anguillidae</taxon>
        <taxon>Anguilla</taxon>
    </lineage>
</organism>
<evidence type="ECO:0000256" key="11">
    <source>
        <dbReference type="ARBA" id="ARBA00048221"/>
    </source>
</evidence>
<evidence type="ECO:0000256" key="19">
    <source>
        <dbReference type="RuleBase" id="RU003654"/>
    </source>
</evidence>
<feature type="domain" description="Phospholipase A2-like central" evidence="21">
    <location>
        <begin position="92"/>
        <end position="217"/>
    </location>
</feature>
<accession>A0A9D3LTK3</accession>
<keyword evidence="5" id="KW-0378">Hydrolase</keyword>
<dbReference type="SUPFAM" id="SSF48619">
    <property type="entry name" value="Phospholipase A2, PLA2"/>
    <property type="match status" value="1"/>
</dbReference>
<gene>
    <name evidence="22" type="ORF">ANANG_G00266570</name>
</gene>
<keyword evidence="8 18" id="KW-1015">Disulfide bond</keyword>
<evidence type="ECO:0000256" key="13">
    <source>
        <dbReference type="ARBA" id="ARBA00048373"/>
    </source>
</evidence>
<keyword evidence="6 17" id="KW-0106">Calcium</keyword>
<comment type="similarity">
    <text evidence="19">Belongs to the phospholipase A2 family.</text>
</comment>
<evidence type="ECO:0000259" key="21">
    <source>
        <dbReference type="SMART" id="SM00085"/>
    </source>
</evidence>
<evidence type="ECO:0000256" key="7">
    <source>
        <dbReference type="ARBA" id="ARBA00023098"/>
    </source>
</evidence>
<evidence type="ECO:0000313" key="23">
    <source>
        <dbReference type="Proteomes" id="UP001044222"/>
    </source>
</evidence>
<feature type="non-terminal residue" evidence="22">
    <location>
        <position position="1"/>
    </location>
</feature>
<dbReference type="GO" id="GO:0005102">
    <property type="term" value="F:signaling receptor binding"/>
    <property type="evidence" value="ECO:0007669"/>
    <property type="project" value="UniProtKB-ARBA"/>
</dbReference>
<feature type="binding site" evidence="17">
    <location>
        <position position="119"/>
    </location>
    <ligand>
        <name>Ca(2+)</name>
        <dbReference type="ChEBI" id="CHEBI:29108"/>
    </ligand>
</feature>
<dbReference type="EC" id="3.1.1.4" evidence="2"/>
<dbReference type="GO" id="GO:0005543">
    <property type="term" value="F:phospholipid binding"/>
    <property type="evidence" value="ECO:0007669"/>
    <property type="project" value="TreeGrafter"/>
</dbReference>
<evidence type="ECO:0000256" key="2">
    <source>
        <dbReference type="ARBA" id="ARBA00013278"/>
    </source>
</evidence>
<comment type="catalytic activity">
    <reaction evidence="13">
        <text>1-hexadecanoyl-2-(5Z,8Z,11Z,14Z-eicosatetraenoyl)-sn-glycero-3-phosphocholine + H2O = 1-hexadecanoyl-sn-glycero-3-phosphocholine + (5Z,8Z,11Z,14Z)-eicosatetraenoate + H(+)</text>
        <dbReference type="Rhea" id="RHEA:40427"/>
        <dbReference type="ChEBI" id="CHEBI:15377"/>
        <dbReference type="ChEBI" id="CHEBI:15378"/>
        <dbReference type="ChEBI" id="CHEBI:32395"/>
        <dbReference type="ChEBI" id="CHEBI:72998"/>
        <dbReference type="ChEBI" id="CHEBI:73003"/>
    </reaction>
    <physiologicalReaction direction="left-to-right" evidence="13">
        <dbReference type="Rhea" id="RHEA:40428"/>
    </physiologicalReaction>
</comment>
<dbReference type="PRINTS" id="PR00389">
    <property type="entry name" value="PHPHLIPASEA2"/>
</dbReference>
<dbReference type="InterPro" id="IPR001211">
    <property type="entry name" value="PLA2"/>
</dbReference>
<reference evidence="22" key="1">
    <citation type="submission" date="2021-01" db="EMBL/GenBank/DDBJ databases">
        <title>A chromosome-scale assembly of European eel, Anguilla anguilla.</title>
        <authorList>
            <person name="Henkel C."/>
            <person name="Jong-Raadsen S.A."/>
            <person name="Dufour S."/>
            <person name="Weltzien F.-A."/>
            <person name="Palstra A.P."/>
            <person name="Pelster B."/>
            <person name="Spaink H.P."/>
            <person name="Van Den Thillart G.E."/>
            <person name="Jansen H."/>
            <person name="Zahm M."/>
            <person name="Klopp C."/>
            <person name="Cedric C."/>
            <person name="Louis A."/>
            <person name="Berthelot C."/>
            <person name="Parey E."/>
            <person name="Roest Crollius H."/>
            <person name="Montfort J."/>
            <person name="Robinson-Rechavi M."/>
            <person name="Bucao C."/>
            <person name="Bouchez O."/>
            <person name="Gislard M."/>
            <person name="Lluch J."/>
            <person name="Milhes M."/>
            <person name="Lampietro C."/>
            <person name="Lopez Roques C."/>
            <person name="Donnadieu C."/>
            <person name="Braasch I."/>
            <person name="Desvignes T."/>
            <person name="Postlethwait J."/>
            <person name="Bobe J."/>
            <person name="Guiguen Y."/>
            <person name="Dirks R."/>
        </authorList>
    </citation>
    <scope>NUCLEOTIDE SEQUENCE</scope>
    <source>
        <strain evidence="22">Tag_6206</strain>
        <tissue evidence="22">Liver</tissue>
    </source>
</reference>
<evidence type="ECO:0000256" key="1">
    <source>
        <dbReference type="ARBA" id="ARBA00004613"/>
    </source>
</evidence>
<keyword evidence="4 17" id="KW-0479">Metal-binding</keyword>
<dbReference type="PANTHER" id="PTHR11716">
    <property type="entry name" value="PHOSPHOLIPASE A2 FAMILY MEMBER"/>
    <property type="match status" value="1"/>
</dbReference>
<feature type="disulfide bond" evidence="18">
    <location>
        <begin position="177"/>
        <end position="189"/>
    </location>
</feature>
<feature type="active site" evidence="16">
    <location>
        <position position="139"/>
    </location>
</feature>
<comment type="catalytic activity">
    <reaction evidence="9">
        <text>N,1-dihexadecanoyl-2-(9Z,12Z-octadecadienoyl)-sn-glycero-3-phosphoethanolamine + H2O = N,1-dihexadecanoyl-sn-glycero-3-phosphoethanolamine + (9Z,12Z)-octadecadienoate + H(+)</text>
        <dbReference type="Rhea" id="RHEA:56424"/>
        <dbReference type="ChEBI" id="CHEBI:15377"/>
        <dbReference type="ChEBI" id="CHEBI:15378"/>
        <dbReference type="ChEBI" id="CHEBI:30245"/>
        <dbReference type="ChEBI" id="CHEBI:85334"/>
        <dbReference type="ChEBI" id="CHEBI:85335"/>
    </reaction>
    <physiologicalReaction direction="left-to-right" evidence="9">
        <dbReference type="Rhea" id="RHEA:56425"/>
    </physiologicalReaction>
</comment>
<proteinExistence type="inferred from homology"/>
<comment type="catalytic activity">
    <reaction evidence="12">
        <text>1,2-dihexadecanoyl-sn-glycero-3-phosphocholine + H2O = 1-hexadecanoyl-sn-glycero-3-phosphocholine + hexadecanoate + H(+)</text>
        <dbReference type="Rhea" id="RHEA:41223"/>
        <dbReference type="ChEBI" id="CHEBI:7896"/>
        <dbReference type="ChEBI" id="CHEBI:15377"/>
        <dbReference type="ChEBI" id="CHEBI:15378"/>
        <dbReference type="ChEBI" id="CHEBI:72998"/>
        <dbReference type="ChEBI" id="CHEBI:72999"/>
    </reaction>
    <physiologicalReaction direction="left-to-right" evidence="12">
        <dbReference type="Rhea" id="RHEA:41224"/>
    </physiologicalReaction>
</comment>
<comment type="catalytic activity">
    <reaction evidence="11">
        <text>N-hexadecanoyl-1,2-di-(9Z-octadecenoyl)-sn-glycero-3-phosphoethanolamine + H2O = N-hexadecanoyl-1-(9Z-octadecenoyl)-sn-glycero-3-phosphoethanolamine + (9Z)-octadecenoate + H(+)</text>
        <dbReference type="Rhea" id="RHEA:45424"/>
        <dbReference type="ChEBI" id="CHEBI:15377"/>
        <dbReference type="ChEBI" id="CHEBI:15378"/>
        <dbReference type="ChEBI" id="CHEBI:30823"/>
        <dbReference type="ChEBI" id="CHEBI:78097"/>
        <dbReference type="ChEBI" id="CHEBI:85217"/>
    </reaction>
    <physiologicalReaction direction="left-to-right" evidence="11">
        <dbReference type="Rhea" id="RHEA:45425"/>
    </physiologicalReaction>
</comment>
<evidence type="ECO:0000256" key="8">
    <source>
        <dbReference type="ARBA" id="ARBA00023157"/>
    </source>
</evidence>
<dbReference type="InterPro" id="IPR016090">
    <property type="entry name" value="PLA2-like_dom"/>
</dbReference>
<comment type="caution">
    <text evidence="22">The sequence shown here is derived from an EMBL/GenBank/DDBJ whole genome shotgun (WGS) entry which is preliminary data.</text>
</comment>
<dbReference type="CDD" id="cd00125">
    <property type="entry name" value="PLA2c"/>
    <property type="match status" value="1"/>
</dbReference>
<dbReference type="GO" id="GO:0005509">
    <property type="term" value="F:calcium ion binding"/>
    <property type="evidence" value="ECO:0007669"/>
    <property type="project" value="InterPro"/>
</dbReference>
<feature type="binding site" evidence="17">
    <location>
        <position position="140"/>
    </location>
    <ligand>
        <name>Ca(2+)</name>
        <dbReference type="ChEBI" id="CHEBI:29108"/>
    </ligand>
</feature>
<evidence type="ECO:0000256" key="5">
    <source>
        <dbReference type="ARBA" id="ARBA00022801"/>
    </source>
</evidence>
<dbReference type="InterPro" id="IPR033112">
    <property type="entry name" value="PLA2_Asp_AS"/>
</dbReference>